<organism evidence="1 2">
    <name type="scientific">Phocaeicola vulgatus (strain ATCC 8482 / DSM 1447 / JCM 5826 / CCUG 4940 / NBRC 14291 / NCTC 11154)</name>
    <name type="common">Bacteroides vulgatus</name>
    <dbReference type="NCBI Taxonomy" id="435590"/>
    <lineage>
        <taxon>Bacteria</taxon>
        <taxon>Pseudomonadati</taxon>
        <taxon>Bacteroidota</taxon>
        <taxon>Bacteroidia</taxon>
        <taxon>Bacteroidales</taxon>
        <taxon>Bacteroidaceae</taxon>
        <taxon>Phocaeicola</taxon>
    </lineage>
</organism>
<name>A6L0U8_PHOV8</name>
<dbReference type="KEGG" id="bvu:BVU_1631"/>
<dbReference type="Proteomes" id="UP000002861">
    <property type="component" value="Chromosome"/>
</dbReference>
<evidence type="ECO:0000313" key="1">
    <source>
        <dbReference type="EMBL" id="ABR39312.1"/>
    </source>
</evidence>
<gene>
    <name evidence="1" type="ordered locus">BVU_1631</name>
</gene>
<dbReference type="PaxDb" id="435590-BVU_1631"/>
<dbReference type="HOGENOM" id="CLU_2517660_0_0_10"/>
<accession>A6L0U8</accession>
<protein>
    <submittedName>
        <fullName evidence="1">Uncharacterized protein</fullName>
    </submittedName>
</protein>
<dbReference type="AlphaFoldDB" id="A6L0U8"/>
<dbReference type="STRING" id="435590.BVU_1631"/>
<sequence>MNNCICIGKNQNFFPMFLLRYSKPRCGCISLLYAKSRRKKYLNLFVSSKKSRTFASRLLSKVYKELILSVLIVLCPGTVRNAGKNCFLVVNI</sequence>
<evidence type="ECO:0000313" key="2">
    <source>
        <dbReference type="Proteomes" id="UP000002861"/>
    </source>
</evidence>
<proteinExistence type="predicted"/>
<dbReference type="EMBL" id="CP000139">
    <property type="protein sequence ID" value="ABR39312.1"/>
    <property type="molecule type" value="Genomic_DNA"/>
</dbReference>
<reference evidence="1 2" key="1">
    <citation type="journal article" date="2007" name="PLoS Biol.">
        <title>Evolution of symbiotic bacteria in the distal human intestine.</title>
        <authorList>
            <person name="Xu J."/>
            <person name="Mahowald M.A."/>
            <person name="Ley R.E."/>
            <person name="Lozupone C.A."/>
            <person name="Hamady M."/>
            <person name="Martens E.C."/>
            <person name="Henrissat B."/>
            <person name="Coutinho P.M."/>
            <person name="Minx P."/>
            <person name="Latreille P."/>
            <person name="Cordum H."/>
            <person name="Van Brunt A."/>
            <person name="Kim K."/>
            <person name="Fulton R.S."/>
            <person name="Fulton L.A."/>
            <person name="Clifton S.W."/>
            <person name="Wilson R.K."/>
            <person name="Knight R.D."/>
            <person name="Gordon J.I."/>
        </authorList>
    </citation>
    <scope>NUCLEOTIDE SEQUENCE [LARGE SCALE GENOMIC DNA]</scope>
    <source>
        <strain evidence="2">ATCC 8482 / DSM 1447 / JCM 5826 / CCUG 4940 / NBRC 14291 / NCTC 11154</strain>
    </source>
</reference>